<name>A0A016VH39_9BILA</name>
<keyword evidence="1" id="KW-1133">Transmembrane helix</keyword>
<protein>
    <submittedName>
        <fullName evidence="2">Uncharacterized protein</fullName>
    </submittedName>
</protein>
<evidence type="ECO:0000313" key="2">
    <source>
        <dbReference type="EMBL" id="EYC26038.1"/>
    </source>
</evidence>
<comment type="caution">
    <text evidence="2">The sequence shown here is derived from an EMBL/GenBank/DDBJ whole genome shotgun (WGS) entry which is preliminary data.</text>
</comment>
<feature type="transmembrane region" description="Helical" evidence="1">
    <location>
        <begin position="6"/>
        <end position="31"/>
    </location>
</feature>
<reference evidence="3" key="1">
    <citation type="journal article" date="2015" name="Nat. Genet.">
        <title>The genome and transcriptome of the zoonotic hookworm Ancylostoma ceylanicum identify infection-specific gene families.</title>
        <authorList>
            <person name="Schwarz E.M."/>
            <person name="Hu Y."/>
            <person name="Antoshechkin I."/>
            <person name="Miller M.M."/>
            <person name="Sternberg P.W."/>
            <person name="Aroian R.V."/>
        </authorList>
    </citation>
    <scope>NUCLEOTIDE SEQUENCE</scope>
    <source>
        <strain evidence="3">HY135</strain>
    </source>
</reference>
<evidence type="ECO:0000313" key="3">
    <source>
        <dbReference type="Proteomes" id="UP000024635"/>
    </source>
</evidence>
<keyword evidence="1" id="KW-0472">Membrane</keyword>
<evidence type="ECO:0000256" key="1">
    <source>
        <dbReference type="SAM" id="Phobius"/>
    </source>
</evidence>
<organism evidence="2 3">
    <name type="scientific">Ancylostoma ceylanicum</name>
    <dbReference type="NCBI Taxonomy" id="53326"/>
    <lineage>
        <taxon>Eukaryota</taxon>
        <taxon>Metazoa</taxon>
        <taxon>Ecdysozoa</taxon>
        <taxon>Nematoda</taxon>
        <taxon>Chromadorea</taxon>
        <taxon>Rhabditida</taxon>
        <taxon>Rhabditina</taxon>
        <taxon>Rhabditomorpha</taxon>
        <taxon>Strongyloidea</taxon>
        <taxon>Ancylostomatidae</taxon>
        <taxon>Ancylostomatinae</taxon>
        <taxon>Ancylostoma</taxon>
    </lineage>
</organism>
<dbReference type="AlphaFoldDB" id="A0A016VH39"/>
<gene>
    <name evidence="2" type="primary">Acey_s0011.g1526</name>
    <name evidence="2" type="ORF">Y032_0011g1526</name>
</gene>
<sequence length="88" mass="10494">MSRFYPPGVWLSPSCFFTLWYSFLGVLLFSYESKAAWLKQRCLLHAYPLGVRRRHRRVIMIRYPSNKNRTTSGTPAIRLQFLQRLQVN</sequence>
<proteinExistence type="predicted"/>
<accession>A0A016VH39</accession>
<keyword evidence="3" id="KW-1185">Reference proteome</keyword>
<dbReference type="Proteomes" id="UP000024635">
    <property type="component" value="Unassembled WGS sequence"/>
</dbReference>
<keyword evidence="1" id="KW-0812">Transmembrane</keyword>
<dbReference type="EMBL" id="JARK01001347">
    <property type="protein sequence ID" value="EYC26038.1"/>
    <property type="molecule type" value="Genomic_DNA"/>
</dbReference>